<dbReference type="RefSeq" id="WP_386417689.1">
    <property type="nucleotide sequence ID" value="NZ_JBHSZO010000041.1"/>
</dbReference>
<evidence type="ECO:0000313" key="3">
    <source>
        <dbReference type="Proteomes" id="UP001596413"/>
    </source>
</evidence>
<keyword evidence="3" id="KW-1185">Reference proteome</keyword>
<evidence type="ECO:0008006" key="4">
    <source>
        <dbReference type="Google" id="ProtNLM"/>
    </source>
</evidence>
<evidence type="ECO:0000313" key="2">
    <source>
        <dbReference type="EMBL" id="MFC7220775.1"/>
    </source>
</evidence>
<gene>
    <name evidence="2" type="ORF">ACFQLX_21830</name>
</gene>
<name>A0ABW2GJJ7_9ACTN</name>
<accession>A0ABW2GJJ7</accession>
<proteinExistence type="predicted"/>
<reference evidence="3" key="1">
    <citation type="journal article" date="2019" name="Int. J. Syst. Evol. Microbiol.">
        <title>The Global Catalogue of Microorganisms (GCM) 10K type strain sequencing project: providing services to taxonomists for standard genome sequencing and annotation.</title>
        <authorList>
            <consortium name="The Broad Institute Genomics Platform"/>
            <consortium name="The Broad Institute Genome Sequencing Center for Infectious Disease"/>
            <person name="Wu L."/>
            <person name="Ma J."/>
        </authorList>
    </citation>
    <scope>NUCLEOTIDE SEQUENCE [LARGE SCALE GENOMIC DNA]</scope>
    <source>
        <strain evidence="3">CGMCC 1.13681</strain>
    </source>
</reference>
<organism evidence="2 3">
    <name type="scientific">Streptomyces polyrhachis</name>
    <dbReference type="NCBI Taxonomy" id="1282885"/>
    <lineage>
        <taxon>Bacteria</taxon>
        <taxon>Bacillati</taxon>
        <taxon>Actinomycetota</taxon>
        <taxon>Actinomycetes</taxon>
        <taxon>Kitasatosporales</taxon>
        <taxon>Streptomycetaceae</taxon>
        <taxon>Streptomyces</taxon>
    </lineage>
</organism>
<evidence type="ECO:0000256" key="1">
    <source>
        <dbReference type="SAM" id="MobiDB-lite"/>
    </source>
</evidence>
<feature type="region of interest" description="Disordered" evidence="1">
    <location>
        <begin position="53"/>
        <end position="101"/>
    </location>
</feature>
<comment type="caution">
    <text evidence="2">The sequence shown here is derived from an EMBL/GenBank/DDBJ whole genome shotgun (WGS) entry which is preliminary data.</text>
</comment>
<protein>
    <recommendedName>
        <fullName evidence="4">Secreted protein</fullName>
    </recommendedName>
</protein>
<sequence>MNRRYVPLLGWTLATVGVVALSWFSVQVVLSAAVHPRALPAVARYGSAQVAAPGGPAGDARAGRASGTGPAAPRSDLPQPRPERGTKAAQPRPVADGGGEVETYDLPGGRVVLEIAQSCALVSATPAAGWAVESWRGARWIRVDFSRGGSRGSVVCSWHDHAPLVEVDGDAG</sequence>
<dbReference type="Proteomes" id="UP001596413">
    <property type="component" value="Unassembled WGS sequence"/>
</dbReference>
<feature type="compositionally biased region" description="Low complexity" evidence="1">
    <location>
        <begin position="53"/>
        <end position="69"/>
    </location>
</feature>
<dbReference type="EMBL" id="JBHSZO010000041">
    <property type="protein sequence ID" value="MFC7220775.1"/>
    <property type="molecule type" value="Genomic_DNA"/>
</dbReference>